<proteinExistence type="predicted"/>
<dbReference type="InParanoid" id="A0A0C2ZBL1"/>
<protein>
    <submittedName>
        <fullName evidence="1">Uncharacterized protein</fullName>
    </submittedName>
</protein>
<organism evidence="1 2">
    <name type="scientific">Scleroderma citrinum Foug A</name>
    <dbReference type="NCBI Taxonomy" id="1036808"/>
    <lineage>
        <taxon>Eukaryota</taxon>
        <taxon>Fungi</taxon>
        <taxon>Dikarya</taxon>
        <taxon>Basidiomycota</taxon>
        <taxon>Agaricomycotina</taxon>
        <taxon>Agaricomycetes</taxon>
        <taxon>Agaricomycetidae</taxon>
        <taxon>Boletales</taxon>
        <taxon>Sclerodermatineae</taxon>
        <taxon>Sclerodermataceae</taxon>
        <taxon>Scleroderma</taxon>
    </lineage>
</organism>
<evidence type="ECO:0000313" key="1">
    <source>
        <dbReference type="EMBL" id="KIM59213.1"/>
    </source>
</evidence>
<dbReference type="Proteomes" id="UP000053989">
    <property type="component" value="Unassembled WGS sequence"/>
</dbReference>
<sequence>MSTEQAHGLFNLSSPEFKKSSQYLCPPMIIAMQYMSADAARQVLRGLYYRQTPCVHVASPLRSFICQSRRALVTYSWLTRNGIYLSLGDIVISPLVHYLPPHPGYKLIHVAGTCTRAHGVRWCKP</sequence>
<dbReference type="EMBL" id="KN822076">
    <property type="protein sequence ID" value="KIM59213.1"/>
    <property type="molecule type" value="Genomic_DNA"/>
</dbReference>
<reference evidence="2" key="2">
    <citation type="submission" date="2015-01" db="EMBL/GenBank/DDBJ databases">
        <title>Evolutionary Origins and Diversification of the Mycorrhizal Mutualists.</title>
        <authorList>
            <consortium name="DOE Joint Genome Institute"/>
            <consortium name="Mycorrhizal Genomics Consortium"/>
            <person name="Kohler A."/>
            <person name="Kuo A."/>
            <person name="Nagy L.G."/>
            <person name="Floudas D."/>
            <person name="Copeland A."/>
            <person name="Barry K.W."/>
            <person name="Cichocki N."/>
            <person name="Veneault-Fourrey C."/>
            <person name="LaButti K."/>
            <person name="Lindquist E.A."/>
            <person name="Lipzen A."/>
            <person name="Lundell T."/>
            <person name="Morin E."/>
            <person name="Murat C."/>
            <person name="Riley R."/>
            <person name="Ohm R."/>
            <person name="Sun H."/>
            <person name="Tunlid A."/>
            <person name="Henrissat B."/>
            <person name="Grigoriev I.V."/>
            <person name="Hibbett D.S."/>
            <person name="Martin F."/>
        </authorList>
    </citation>
    <scope>NUCLEOTIDE SEQUENCE [LARGE SCALE GENOMIC DNA]</scope>
    <source>
        <strain evidence="2">Foug A</strain>
    </source>
</reference>
<gene>
    <name evidence="1" type="ORF">SCLCIDRAFT_1035114</name>
</gene>
<reference evidence="1 2" key="1">
    <citation type="submission" date="2014-04" db="EMBL/GenBank/DDBJ databases">
        <authorList>
            <consortium name="DOE Joint Genome Institute"/>
            <person name="Kuo A."/>
            <person name="Kohler A."/>
            <person name="Nagy L.G."/>
            <person name="Floudas D."/>
            <person name="Copeland A."/>
            <person name="Barry K.W."/>
            <person name="Cichocki N."/>
            <person name="Veneault-Fourrey C."/>
            <person name="LaButti K."/>
            <person name="Lindquist E.A."/>
            <person name="Lipzen A."/>
            <person name="Lundell T."/>
            <person name="Morin E."/>
            <person name="Murat C."/>
            <person name="Sun H."/>
            <person name="Tunlid A."/>
            <person name="Henrissat B."/>
            <person name="Grigoriev I.V."/>
            <person name="Hibbett D.S."/>
            <person name="Martin F."/>
            <person name="Nordberg H.P."/>
            <person name="Cantor M.N."/>
            <person name="Hua S.X."/>
        </authorList>
    </citation>
    <scope>NUCLEOTIDE SEQUENCE [LARGE SCALE GENOMIC DNA]</scope>
    <source>
        <strain evidence="1 2">Foug A</strain>
    </source>
</reference>
<dbReference type="AlphaFoldDB" id="A0A0C2ZBL1"/>
<keyword evidence="2" id="KW-1185">Reference proteome</keyword>
<dbReference type="HOGENOM" id="CLU_1993959_0_0_1"/>
<name>A0A0C2ZBL1_9AGAM</name>
<evidence type="ECO:0000313" key="2">
    <source>
        <dbReference type="Proteomes" id="UP000053989"/>
    </source>
</evidence>
<accession>A0A0C2ZBL1</accession>